<dbReference type="EMBL" id="HACG01045900">
    <property type="protein sequence ID" value="CEK92765.1"/>
    <property type="molecule type" value="Transcribed_RNA"/>
</dbReference>
<organism evidence="1">
    <name type="scientific">Arion vulgaris</name>
    <dbReference type="NCBI Taxonomy" id="1028688"/>
    <lineage>
        <taxon>Eukaryota</taxon>
        <taxon>Metazoa</taxon>
        <taxon>Spiralia</taxon>
        <taxon>Lophotrochozoa</taxon>
        <taxon>Mollusca</taxon>
        <taxon>Gastropoda</taxon>
        <taxon>Heterobranchia</taxon>
        <taxon>Euthyneura</taxon>
        <taxon>Panpulmonata</taxon>
        <taxon>Eupulmonata</taxon>
        <taxon>Stylommatophora</taxon>
        <taxon>Helicina</taxon>
        <taxon>Arionoidea</taxon>
        <taxon>Arionidae</taxon>
        <taxon>Arion</taxon>
    </lineage>
</organism>
<accession>A0A0B7BKS2</accession>
<feature type="non-terminal residue" evidence="1">
    <location>
        <position position="1"/>
    </location>
</feature>
<name>A0A0B7BKS2_9EUPU</name>
<proteinExistence type="predicted"/>
<protein>
    <submittedName>
        <fullName evidence="1">Uncharacterized protein</fullName>
    </submittedName>
</protein>
<sequence>YNRKKSLTVPWIEHVSPTWEQRSNPFGQTLLIRISQNISTFDETCLLSLPQTSCPRW</sequence>
<dbReference type="AlphaFoldDB" id="A0A0B7BKS2"/>
<evidence type="ECO:0000313" key="1">
    <source>
        <dbReference type="EMBL" id="CEK92765.1"/>
    </source>
</evidence>
<reference evidence="1" key="1">
    <citation type="submission" date="2014-12" db="EMBL/GenBank/DDBJ databases">
        <title>Insight into the proteome of Arion vulgaris.</title>
        <authorList>
            <person name="Aradska J."/>
            <person name="Bulat T."/>
            <person name="Smidak R."/>
            <person name="Sarate P."/>
            <person name="Gangsoo J."/>
            <person name="Sialana F."/>
            <person name="Bilban M."/>
            <person name="Lubec G."/>
        </authorList>
    </citation>
    <scope>NUCLEOTIDE SEQUENCE</scope>
    <source>
        <tissue evidence="1">Skin</tissue>
    </source>
</reference>
<gene>
    <name evidence="1" type="primary">ORF189975</name>
</gene>